<dbReference type="RefSeq" id="WP_129353310.1">
    <property type="nucleotide sequence ID" value="NZ_CP026538.1"/>
</dbReference>
<name>A0A4V0YR05_9BACT</name>
<protein>
    <submittedName>
        <fullName evidence="1">Uncharacterized protein</fullName>
    </submittedName>
</protein>
<dbReference type="Proteomes" id="UP000293296">
    <property type="component" value="Chromosome"/>
</dbReference>
<proteinExistence type="predicted"/>
<evidence type="ECO:0000313" key="2">
    <source>
        <dbReference type="Proteomes" id="UP000293296"/>
    </source>
</evidence>
<evidence type="ECO:0000313" key="1">
    <source>
        <dbReference type="EMBL" id="QAZ68122.1"/>
    </source>
</evidence>
<dbReference type="OrthoDB" id="5450701at2"/>
<accession>A0A4V0YR05</accession>
<keyword evidence="2" id="KW-1185">Reference proteome</keyword>
<sequence>MPSHAIAQLAQAIADILERGLPQDEAALHCIRSTHGQLSPAAIAALAADEDDPQAAPLLELLLFPGRATALELEEAMARAALGPADLPALAEALAGLGPRPTALLPDGEIVPLPVLEADQAARLVARLAPQRSLPAAARQAAQAAYPGLGRCLAADARQIGPVWTRGALAFFINCLKRLPAVRPDPEKASAVARFVLRLLADLPESALPLPALMARQAKLVAQLRRARLQEEALAKSNFETLIMAGNRLPYLHAPDIAEELALAEAAILAVTGRPAPETGPSCQDLGAFAEMEEVFAALDDQASGEPEGSR</sequence>
<dbReference type="AlphaFoldDB" id="A0A4V0YR05"/>
<gene>
    <name evidence="1" type="ORF">C3Y92_13155</name>
</gene>
<dbReference type="KEGG" id="dcb:C3Y92_13155"/>
<dbReference type="EMBL" id="CP026538">
    <property type="protein sequence ID" value="QAZ68122.1"/>
    <property type="molecule type" value="Genomic_DNA"/>
</dbReference>
<reference evidence="1 2" key="1">
    <citation type="submission" date="2018-02" db="EMBL/GenBank/DDBJ databases">
        <title>Genome sequence of Desulfovibrio carbinolicus DSM 3852.</title>
        <authorList>
            <person name="Wilbanks E."/>
            <person name="Skennerton C.T."/>
            <person name="Orphan V.J."/>
        </authorList>
    </citation>
    <scope>NUCLEOTIDE SEQUENCE [LARGE SCALE GENOMIC DNA]</scope>
    <source>
        <strain evidence="1 2">DSM 3852</strain>
    </source>
</reference>
<organism evidence="1 2">
    <name type="scientific">Solidesulfovibrio carbinolicus</name>
    <dbReference type="NCBI Taxonomy" id="296842"/>
    <lineage>
        <taxon>Bacteria</taxon>
        <taxon>Pseudomonadati</taxon>
        <taxon>Thermodesulfobacteriota</taxon>
        <taxon>Desulfovibrionia</taxon>
        <taxon>Desulfovibrionales</taxon>
        <taxon>Desulfovibrionaceae</taxon>
        <taxon>Solidesulfovibrio</taxon>
    </lineage>
</organism>